<dbReference type="GO" id="GO:0009252">
    <property type="term" value="P:peptidoglycan biosynthetic process"/>
    <property type="evidence" value="ECO:0007669"/>
    <property type="project" value="UniProtKB-UniRule"/>
</dbReference>
<comment type="pathway">
    <text evidence="18">Bacterial outer membrane biogenesis; LPS lipid A biosynthesis.</text>
</comment>
<feature type="binding site" evidence="18">
    <location>
        <position position="411"/>
    </location>
    <ligand>
        <name>acetyl-CoA</name>
        <dbReference type="ChEBI" id="CHEBI:57288"/>
    </ligand>
</feature>
<dbReference type="Gene3D" id="3.90.550.10">
    <property type="entry name" value="Spore Coat Polysaccharide Biosynthesis Protein SpsA, Chain A"/>
    <property type="match status" value="1"/>
</dbReference>
<dbReference type="GO" id="GO:0005737">
    <property type="term" value="C:cytoplasm"/>
    <property type="evidence" value="ECO:0007669"/>
    <property type="project" value="UniProtKB-SubCell"/>
</dbReference>
<gene>
    <name evidence="18" type="primary">glmU</name>
    <name evidence="20" type="ORF">BCL74_0584</name>
</gene>
<feature type="binding site" evidence="18">
    <location>
        <position position="393"/>
    </location>
    <ligand>
        <name>acetyl-CoA</name>
        <dbReference type="ChEBI" id="CHEBI:57288"/>
    </ligand>
</feature>
<feature type="active site" description="Proton acceptor" evidence="18">
    <location>
        <position position="351"/>
    </location>
</feature>
<feature type="binding site" evidence="18">
    <location>
        <begin position="374"/>
        <end position="375"/>
    </location>
    <ligand>
        <name>acetyl-CoA</name>
        <dbReference type="ChEBI" id="CHEBI:57288"/>
    </ligand>
</feature>
<dbReference type="GO" id="GO:0000902">
    <property type="term" value="P:cell morphogenesis"/>
    <property type="evidence" value="ECO:0007669"/>
    <property type="project" value="UniProtKB-UniRule"/>
</dbReference>
<keyword evidence="6 18" id="KW-0548">Nucleotidyltransferase</keyword>
<dbReference type="InterPro" id="IPR005882">
    <property type="entry name" value="Bifunctional_GlmU"/>
</dbReference>
<evidence type="ECO:0000256" key="7">
    <source>
        <dbReference type="ARBA" id="ARBA00022723"/>
    </source>
</evidence>
<evidence type="ECO:0000256" key="16">
    <source>
        <dbReference type="ARBA" id="ARBA00048493"/>
    </source>
</evidence>
<evidence type="ECO:0000313" key="20">
    <source>
        <dbReference type="EMBL" id="RKQ72815.1"/>
    </source>
</evidence>
<keyword evidence="8 18" id="KW-0677">Repeat</keyword>
<keyword evidence="12 18" id="KW-0511">Multifunctional enzyme</keyword>
<dbReference type="OrthoDB" id="9775031at2"/>
<dbReference type="GO" id="GO:0006048">
    <property type="term" value="P:UDP-N-acetylglucosamine biosynthetic process"/>
    <property type="evidence" value="ECO:0007669"/>
    <property type="project" value="UniProtKB-UniPathway"/>
</dbReference>
<dbReference type="GO" id="GO:0003977">
    <property type="term" value="F:UDP-N-acetylglucosamine diphosphorylase activity"/>
    <property type="evidence" value="ECO:0007669"/>
    <property type="project" value="UniProtKB-UniRule"/>
</dbReference>
<evidence type="ECO:0000256" key="12">
    <source>
        <dbReference type="ARBA" id="ARBA00023268"/>
    </source>
</evidence>
<dbReference type="Pfam" id="PF00132">
    <property type="entry name" value="Hexapep"/>
    <property type="match status" value="3"/>
</dbReference>
<dbReference type="PANTHER" id="PTHR43584:SF3">
    <property type="entry name" value="BIFUNCTIONAL PROTEIN GLMU"/>
    <property type="match status" value="1"/>
</dbReference>
<feature type="binding site" evidence="18">
    <location>
        <position position="339"/>
    </location>
    <ligand>
        <name>UDP-N-acetyl-alpha-D-glucosamine</name>
        <dbReference type="ChEBI" id="CHEBI:57705"/>
    </ligand>
</feature>
<feature type="region of interest" description="N-acetyltransferase" evidence="18">
    <location>
        <begin position="256"/>
        <end position="447"/>
    </location>
</feature>
<evidence type="ECO:0000256" key="14">
    <source>
        <dbReference type="ARBA" id="ARBA00023316"/>
    </source>
</evidence>
<evidence type="ECO:0000256" key="11">
    <source>
        <dbReference type="ARBA" id="ARBA00022984"/>
    </source>
</evidence>
<sequence>MSDYQPSQPVAAVILAAGKGTRMKSDLPKVLHPIAGRPMIRHLLATVEALEPARIVVVTGREGEAVAKAVAPHATALQDPPLGTGHAVMAALPALEGFDRGTVLTLAGGDPFVSESTLRAMLAKREAGAAVVVVGFRPADPARYGRLVTDAAGGLERIVEFAEASPEERAISLCNGGYMAIDASLLRALLSAIGNDNAKGEYYLTDIIAAARARAHACAVVECPETEVMGIDTRMDLAAAEKIAQQALRRRAMENGATLTDPDSVHLCWDTKLGRDVTIGPFCVFGPGVEVADRVEIRAFSHLEGARVESGAVVGPYARLRPGAVIGPDAHVGNFVEVKNASLGKGAKANHLTYLGDASVGAGSNIGAGTITCNYDGFAKHRTEIGEGVFIGSNSALVAPVSVGDGAMVAAGSTITKDVPADALSVARGKQTDLAGAAKRFREKRKK</sequence>
<feature type="region of interest" description="Linker" evidence="18">
    <location>
        <begin position="235"/>
        <end position="255"/>
    </location>
</feature>
<accession>A0A420WPM5</accession>
<dbReference type="RefSeq" id="WP_121217415.1">
    <property type="nucleotide sequence ID" value="NZ_RBIG01000001.1"/>
</dbReference>
<keyword evidence="10 18" id="KW-0133">Cell shape</keyword>
<evidence type="ECO:0000256" key="18">
    <source>
        <dbReference type="HAMAP-Rule" id="MF_01631"/>
    </source>
</evidence>
<name>A0A420WPM5_9PROT</name>
<dbReference type="NCBIfam" id="TIGR01173">
    <property type="entry name" value="glmU"/>
    <property type="match status" value="1"/>
</dbReference>
<dbReference type="SUPFAM" id="SSF53448">
    <property type="entry name" value="Nucleotide-diphospho-sugar transferases"/>
    <property type="match status" value="1"/>
</dbReference>
<dbReference type="CDD" id="cd02540">
    <property type="entry name" value="GT2_GlmU_N_bac"/>
    <property type="match status" value="1"/>
</dbReference>
<dbReference type="InterPro" id="IPR038009">
    <property type="entry name" value="GlmU_C_LbH"/>
</dbReference>
<evidence type="ECO:0000256" key="3">
    <source>
        <dbReference type="ARBA" id="ARBA00007947"/>
    </source>
</evidence>
<comment type="subunit">
    <text evidence="18">Homotrimer.</text>
</comment>
<evidence type="ECO:0000256" key="2">
    <source>
        <dbReference type="ARBA" id="ARBA00007707"/>
    </source>
</evidence>
<feature type="binding site" evidence="18">
    <location>
        <position position="78"/>
    </location>
    <ligand>
        <name>UDP-N-acetyl-alpha-D-glucosamine</name>
        <dbReference type="ChEBI" id="CHEBI:57705"/>
    </ligand>
</feature>
<feature type="binding site" evidence="18">
    <location>
        <begin position="83"/>
        <end position="84"/>
    </location>
    <ligand>
        <name>UDP-N-acetyl-alpha-D-glucosamine</name>
        <dbReference type="ChEBI" id="CHEBI:57705"/>
    </ligand>
</feature>
<comment type="caution">
    <text evidence="18">Lacks conserved residue(s) required for the propagation of feature annotation.</text>
</comment>
<evidence type="ECO:0000313" key="21">
    <source>
        <dbReference type="Proteomes" id="UP000277424"/>
    </source>
</evidence>
<dbReference type="PROSITE" id="PS00101">
    <property type="entry name" value="HEXAPEP_TRANSFERASES"/>
    <property type="match status" value="1"/>
</dbReference>
<evidence type="ECO:0000256" key="17">
    <source>
        <dbReference type="ARBA" id="ARBA00049628"/>
    </source>
</evidence>
<feature type="binding site" evidence="18">
    <location>
        <begin position="15"/>
        <end position="18"/>
    </location>
    <ligand>
        <name>UDP-N-acetyl-alpha-D-glucosamine</name>
        <dbReference type="ChEBI" id="CHEBI:57705"/>
    </ligand>
</feature>
<evidence type="ECO:0000256" key="13">
    <source>
        <dbReference type="ARBA" id="ARBA00023315"/>
    </source>
</evidence>
<dbReference type="UniPathway" id="UPA00113">
    <property type="reaction ID" value="UER00532"/>
</dbReference>
<dbReference type="InterPro" id="IPR025877">
    <property type="entry name" value="MobA-like_NTP_Trfase"/>
</dbReference>
<comment type="subcellular location">
    <subcellularLocation>
        <location evidence="1 18">Cytoplasm</location>
    </subcellularLocation>
</comment>
<dbReference type="GO" id="GO:0008360">
    <property type="term" value="P:regulation of cell shape"/>
    <property type="evidence" value="ECO:0007669"/>
    <property type="project" value="UniProtKB-KW"/>
</dbReference>
<dbReference type="GO" id="GO:0019134">
    <property type="term" value="F:glucosamine-1-phosphate N-acetyltransferase activity"/>
    <property type="evidence" value="ECO:0007669"/>
    <property type="project" value="UniProtKB-UniRule"/>
</dbReference>
<keyword evidence="11 18" id="KW-0573">Peptidoglycan synthesis</keyword>
<feature type="binding site" evidence="18">
    <location>
        <position position="145"/>
    </location>
    <ligand>
        <name>UDP-N-acetyl-alpha-D-glucosamine</name>
        <dbReference type="ChEBI" id="CHEBI:57705"/>
    </ligand>
</feature>
<dbReference type="AlphaFoldDB" id="A0A420WPM5"/>
<dbReference type="UniPathway" id="UPA00973"/>
<feature type="domain" description="MobA-like NTP transferase" evidence="19">
    <location>
        <begin position="12"/>
        <end position="137"/>
    </location>
</feature>
<dbReference type="InterPro" id="IPR001451">
    <property type="entry name" value="Hexapep"/>
</dbReference>
<comment type="catalytic activity">
    <reaction evidence="16 18">
        <text>N-acetyl-alpha-D-glucosamine 1-phosphate + UTP + H(+) = UDP-N-acetyl-alpha-D-glucosamine + diphosphate</text>
        <dbReference type="Rhea" id="RHEA:13509"/>
        <dbReference type="ChEBI" id="CHEBI:15378"/>
        <dbReference type="ChEBI" id="CHEBI:33019"/>
        <dbReference type="ChEBI" id="CHEBI:46398"/>
        <dbReference type="ChEBI" id="CHEBI:57705"/>
        <dbReference type="ChEBI" id="CHEBI:57776"/>
        <dbReference type="EC" id="2.7.7.23"/>
    </reaction>
</comment>
<evidence type="ECO:0000256" key="5">
    <source>
        <dbReference type="ARBA" id="ARBA00022679"/>
    </source>
</evidence>
<feature type="binding site" evidence="18">
    <location>
        <position position="29"/>
    </location>
    <ligand>
        <name>UDP-N-acetyl-alpha-D-glucosamine</name>
        <dbReference type="ChEBI" id="CHEBI:57705"/>
    </ligand>
</feature>
<evidence type="ECO:0000259" key="19">
    <source>
        <dbReference type="Pfam" id="PF12804"/>
    </source>
</evidence>
<evidence type="ECO:0000256" key="15">
    <source>
        <dbReference type="ARBA" id="ARBA00048247"/>
    </source>
</evidence>
<dbReference type="NCBIfam" id="NF010933">
    <property type="entry name" value="PRK14353.1"/>
    <property type="match status" value="1"/>
</dbReference>
<keyword evidence="9 18" id="KW-0460">Magnesium</keyword>
<feature type="binding site" evidence="18">
    <location>
        <position position="365"/>
    </location>
    <ligand>
        <name>UDP-N-acetyl-alpha-D-glucosamine</name>
        <dbReference type="ChEBI" id="CHEBI:57705"/>
    </ligand>
</feature>
<dbReference type="HAMAP" id="MF_01631">
    <property type="entry name" value="GlmU"/>
    <property type="match status" value="1"/>
</dbReference>
<dbReference type="EC" id="2.3.1.157" evidence="18"/>
<feature type="binding site" evidence="18">
    <location>
        <position position="368"/>
    </location>
    <ligand>
        <name>acetyl-CoA</name>
        <dbReference type="ChEBI" id="CHEBI:57288"/>
    </ligand>
</feature>
<dbReference type="Pfam" id="PF12804">
    <property type="entry name" value="NTP_transf_3"/>
    <property type="match status" value="1"/>
</dbReference>
<dbReference type="EMBL" id="RBIG01000001">
    <property type="protein sequence ID" value="RKQ72815.1"/>
    <property type="molecule type" value="Genomic_DNA"/>
</dbReference>
<keyword evidence="5 18" id="KW-0808">Transferase</keyword>
<dbReference type="InterPro" id="IPR018357">
    <property type="entry name" value="Hexapep_transf_CS"/>
</dbReference>
<dbReference type="InterPro" id="IPR029044">
    <property type="entry name" value="Nucleotide-diphossugar_trans"/>
</dbReference>
<dbReference type="GO" id="GO:0009245">
    <property type="term" value="P:lipid A biosynthetic process"/>
    <property type="evidence" value="ECO:0007669"/>
    <property type="project" value="UniProtKB-UniRule"/>
</dbReference>
<dbReference type="Proteomes" id="UP000277424">
    <property type="component" value="Unassembled WGS sequence"/>
</dbReference>
<feature type="binding site" evidence="18">
    <location>
        <position position="321"/>
    </location>
    <ligand>
        <name>UDP-N-acetyl-alpha-D-glucosamine</name>
        <dbReference type="ChEBI" id="CHEBI:57705"/>
    </ligand>
</feature>
<dbReference type="CDD" id="cd03353">
    <property type="entry name" value="LbH_GlmU_C"/>
    <property type="match status" value="1"/>
</dbReference>
<evidence type="ECO:0000256" key="1">
    <source>
        <dbReference type="ARBA" id="ARBA00004496"/>
    </source>
</evidence>
<evidence type="ECO:0000256" key="4">
    <source>
        <dbReference type="ARBA" id="ARBA00022490"/>
    </source>
</evidence>
<dbReference type="GO" id="GO:0071555">
    <property type="term" value="P:cell wall organization"/>
    <property type="evidence" value="ECO:0007669"/>
    <property type="project" value="UniProtKB-KW"/>
</dbReference>
<keyword evidence="14 18" id="KW-0961">Cell wall biogenesis/degradation</keyword>
<evidence type="ECO:0000256" key="6">
    <source>
        <dbReference type="ARBA" id="ARBA00022695"/>
    </source>
</evidence>
<dbReference type="SUPFAM" id="SSF51161">
    <property type="entry name" value="Trimeric LpxA-like enzymes"/>
    <property type="match status" value="1"/>
</dbReference>
<comment type="function">
    <text evidence="17 18">Catalyzes the last two sequential reactions in the de novo biosynthetic pathway for UDP-N-acetylglucosamine (UDP-GlcNAc). The C-terminal domain catalyzes the transfer of acetyl group from acetyl coenzyme A to glucosamine-1-phosphate (GlcN-1-P) to produce N-acetylglucosamine-1-phosphate (GlcNAc-1-P), which is converted into UDP-GlcNAc by the transfer of uridine 5-monophosphate (from uridine 5-triphosphate), a reaction catalyzed by the N-terminal domain.</text>
</comment>
<dbReference type="EC" id="2.7.7.23" evidence="18"/>
<comment type="catalytic activity">
    <reaction evidence="15 18">
        <text>alpha-D-glucosamine 1-phosphate + acetyl-CoA = N-acetyl-alpha-D-glucosamine 1-phosphate + CoA + H(+)</text>
        <dbReference type="Rhea" id="RHEA:13725"/>
        <dbReference type="ChEBI" id="CHEBI:15378"/>
        <dbReference type="ChEBI" id="CHEBI:57287"/>
        <dbReference type="ChEBI" id="CHEBI:57288"/>
        <dbReference type="ChEBI" id="CHEBI:57776"/>
        <dbReference type="ChEBI" id="CHEBI:58516"/>
        <dbReference type="EC" id="2.3.1.157"/>
    </reaction>
</comment>
<protein>
    <recommendedName>
        <fullName evidence="18">Bifunctional protein GlmU</fullName>
    </recommendedName>
    <domain>
        <recommendedName>
            <fullName evidence="18">UDP-N-acetylglucosamine pyrophosphorylase</fullName>
            <ecNumber evidence="18">2.7.7.23</ecNumber>
        </recommendedName>
        <alternativeName>
            <fullName evidence="18">N-acetylglucosamine-1-phosphate uridyltransferase</fullName>
        </alternativeName>
    </domain>
    <domain>
        <recommendedName>
            <fullName evidence="18">Glucosamine-1-phosphate N-acetyltransferase</fullName>
            <ecNumber evidence="18">2.3.1.157</ecNumber>
        </recommendedName>
    </domain>
</protein>
<evidence type="ECO:0000256" key="9">
    <source>
        <dbReference type="ARBA" id="ARBA00022842"/>
    </source>
</evidence>
<dbReference type="PANTHER" id="PTHR43584">
    <property type="entry name" value="NUCLEOTIDYL TRANSFERASE"/>
    <property type="match status" value="1"/>
</dbReference>
<feature type="region of interest" description="Pyrophosphorylase" evidence="18">
    <location>
        <begin position="1"/>
        <end position="234"/>
    </location>
</feature>
<dbReference type="Gene3D" id="2.160.10.10">
    <property type="entry name" value="Hexapeptide repeat proteins"/>
    <property type="match status" value="1"/>
</dbReference>
<feature type="binding site" evidence="18">
    <location>
        <position position="428"/>
    </location>
    <ligand>
        <name>acetyl-CoA</name>
        <dbReference type="ChEBI" id="CHEBI:57288"/>
    </ligand>
</feature>
<dbReference type="InterPro" id="IPR011004">
    <property type="entry name" value="Trimer_LpxA-like_sf"/>
</dbReference>
<keyword evidence="7 18" id="KW-0479">Metal-binding</keyword>
<reference evidence="20 21" key="1">
    <citation type="submission" date="2018-10" db="EMBL/GenBank/DDBJ databases">
        <title>Comparative analysis of microorganisms from saline springs in Andes Mountain Range, Colombia.</title>
        <authorList>
            <person name="Rubin E."/>
        </authorList>
    </citation>
    <scope>NUCLEOTIDE SEQUENCE [LARGE SCALE GENOMIC DNA]</scope>
    <source>
        <strain evidence="20 21">USBA 36</strain>
    </source>
</reference>
<feature type="binding site" evidence="18">
    <location>
        <position position="160"/>
    </location>
    <ligand>
        <name>UDP-N-acetyl-alpha-D-glucosamine</name>
        <dbReference type="ChEBI" id="CHEBI:57705"/>
    </ligand>
</feature>
<dbReference type="GO" id="GO:0016020">
    <property type="term" value="C:membrane"/>
    <property type="evidence" value="ECO:0007669"/>
    <property type="project" value="GOC"/>
</dbReference>
<comment type="similarity">
    <text evidence="3 18">In the N-terminal section; belongs to the N-acetylglucosamine-1-phosphate uridyltransferase family.</text>
</comment>
<dbReference type="InterPro" id="IPR050065">
    <property type="entry name" value="GlmU-like"/>
</dbReference>
<comment type="similarity">
    <text evidence="2 18">In the C-terminal section; belongs to the transferase hexapeptide repeat family.</text>
</comment>
<proteinExistence type="inferred from homology"/>
<organism evidence="20 21">
    <name type="scientific">Oceanibaculum indicum</name>
    <dbReference type="NCBI Taxonomy" id="526216"/>
    <lineage>
        <taxon>Bacteria</taxon>
        <taxon>Pseudomonadati</taxon>
        <taxon>Pseudomonadota</taxon>
        <taxon>Alphaproteobacteria</taxon>
        <taxon>Rhodospirillales</taxon>
        <taxon>Oceanibaculaceae</taxon>
        <taxon>Oceanibaculum</taxon>
    </lineage>
</organism>
<evidence type="ECO:0000256" key="10">
    <source>
        <dbReference type="ARBA" id="ARBA00022960"/>
    </source>
</evidence>
<dbReference type="GO" id="GO:0000287">
    <property type="term" value="F:magnesium ion binding"/>
    <property type="evidence" value="ECO:0007669"/>
    <property type="project" value="UniProtKB-UniRule"/>
</dbReference>
<keyword evidence="13 18" id="KW-0012">Acyltransferase</keyword>
<comment type="pathway">
    <text evidence="18">Nucleotide-sugar biosynthesis; UDP-N-acetyl-alpha-D-glucosamine biosynthesis; UDP-N-acetyl-alpha-D-glucosamine from N-acetyl-alpha-D-glucosamine 1-phosphate: step 1/1.</text>
</comment>
<keyword evidence="4 18" id="KW-0963">Cytoplasm</keyword>
<evidence type="ECO:0000256" key="8">
    <source>
        <dbReference type="ARBA" id="ARBA00022737"/>
    </source>
</evidence>
<comment type="pathway">
    <text evidence="18">Nucleotide-sugar biosynthesis; UDP-N-acetyl-alpha-D-glucosamine biosynthesis; N-acetyl-alpha-D-glucosamine 1-phosphate from alpha-D-glucosamine 6-phosphate (route II): step 2/2.</text>
</comment>
<feature type="binding site" evidence="18">
    <location>
        <position position="175"/>
    </location>
    <ligand>
        <name>UDP-N-acetyl-alpha-D-glucosamine</name>
        <dbReference type="ChEBI" id="CHEBI:57705"/>
    </ligand>
</feature>
<comment type="cofactor">
    <cofactor evidence="18">
        <name>Mg(2+)</name>
        <dbReference type="ChEBI" id="CHEBI:18420"/>
    </cofactor>
    <text evidence="18">Binds 1 Mg(2+) ion per subunit.</text>
</comment>
<comment type="caution">
    <text evidence="20">The sequence shown here is derived from an EMBL/GenBank/DDBJ whole genome shotgun (WGS) entry which is preliminary data.</text>
</comment>
<feature type="binding site" evidence="18">
    <location>
        <position position="354"/>
    </location>
    <ligand>
        <name>UDP-N-acetyl-alpha-D-glucosamine</name>
        <dbReference type="ChEBI" id="CHEBI:57705"/>
    </ligand>
</feature>